<gene>
    <name evidence="2" type="ORF">BpHYR1_043240</name>
</gene>
<proteinExistence type="predicted"/>
<feature type="compositionally biased region" description="Polar residues" evidence="1">
    <location>
        <begin position="189"/>
        <end position="200"/>
    </location>
</feature>
<evidence type="ECO:0000313" key="2">
    <source>
        <dbReference type="EMBL" id="RNA17869.1"/>
    </source>
</evidence>
<name>A0A3M7R325_BRAPC</name>
<reference evidence="2 3" key="1">
    <citation type="journal article" date="2018" name="Sci. Rep.">
        <title>Genomic signatures of local adaptation to the degree of environmental predictability in rotifers.</title>
        <authorList>
            <person name="Franch-Gras L."/>
            <person name="Hahn C."/>
            <person name="Garcia-Roger E.M."/>
            <person name="Carmona M.J."/>
            <person name="Serra M."/>
            <person name="Gomez A."/>
        </authorList>
    </citation>
    <scope>NUCLEOTIDE SEQUENCE [LARGE SCALE GENOMIC DNA]</scope>
    <source>
        <strain evidence="2">HYR1</strain>
    </source>
</reference>
<dbReference type="Proteomes" id="UP000276133">
    <property type="component" value="Unassembled WGS sequence"/>
</dbReference>
<accession>A0A3M7R325</accession>
<feature type="region of interest" description="Disordered" evidence="1">
    <location>
        <begin position="182"/>
        <end position="205"/>
    </location>
</feature>
<dbReference type="EMBL" id="REGN01004356">
    <property type="protein sequence ID" value="RNA17869.1"/>
    <property type="molecule type" value="Genomic_DNA"/>
</dbReference>
<sequence>MERINKEQWNDEVTKKCYQINLATNLPRKISKFIKVELLKMKYRHVLYRNLDGDTSKIENFRSFVLPSLADHIYNDNDLKRYPCRFTECLDVGRDHFAKRSLLQHLVEKHDESLPNNGQFLLRNWDTDAAPQSFLCMDFGLEFRRKDKYSRHLQTMTHITNSQHNKKLEMSHGEEGVASSANDVMADGNNMNSRTDQNPLGESDEYDELLNYLSLNKTN</sequence>
<comment type="caution">
    <text evidence="2">The sequence shown here is derived from an EMBL/GenBank/DDBJ whole genome shotgun (WGS) entry which is preliminary data.</text>
</comment>
<evidence type="ECO:0000256" key="1">
    <source>
        <dbReference type="SAM" id="MobiDB-lite"/>
    </source>
</evidence>
<protein>
    <submittedName>
        <fullName evidence="2">Uncharacterized protein</fullName>
    </submittedName>
</protein>
<evidence type="ECO:0000313" key="3">
    <source>
        <dbReference type="Proteomes" id="UP000276133"/>
    </source>
</evidence>
<dbReference type="AlphaFoldDB" id="A0A3M7R325"/>
<keyword evidence="3" id="KW-1185">Reference proteome</keyword>
<organism evidence="2 3">
    <name type="scientific">Brachionus plicatilis</name>
    <name type="common">Marine rotifer</name>
    <name type="synonym">Brachionus muelleri</name>
    <dbReference type="NCBI Taxonomy" id="10195"/>
    <lineage>
        <taxon>Eukaryota</taxon>
        <taxon>Metazoa</taxon>
        <taxon>Spiralia</taxon>
        <taxon>Gnathifera</taxon>
        <taxon>Rotifera</taxon>
        <taxon>Eurotatoria</taxon>
        <taxon>Monogononta</taxon>
        <taxon>Pseudotrocha</taxon>
        <taxon>Ploima</taxon>
        <taxon>Brachionidae</taxon>
        <taxon>Brachionus</taxon>
    </lineage>
</organism>